<feature type="compositionally biased region" description="Low complexity" evidence="1">
    <location>
        <begin position="125"/>
        <end position="134"/>
    </location>
</feature>
<dbReference type="Pfam" id="PF01541">
    <property type="entry name" value="GIY-YIG"/>
    <property type="match status" value="2"/>
</dbReference>
<dbReference type="PANTHER" id="PTHR20208">
    <property type="entry name" value="STRUCTURE-SPECIFIC ENDONUCLEASE SUBUNIT SLX1"/>
    <property type="match status" value="1"/>
</dbReference>
<feature type="region of interest" description="Disordered" evidence="1">
    <location>
        <begin position="48"/>
        <end position="90"/>
    </location>
</feature>
<organism evidence="3 4">
    <name type="scientific">Chloebia gouldiae</name>
    <name type="common">Gouldian finch</name>
    <name type="synonym">Erythrura gouldiae</name>
    <dbReference type="NCBI Taxonomy" id="44316"/>
    <lineage>
        <taxon>Eukaryota</taxon>
        <taxon>Metazoa</taxon>
        <taxon>Chordata</taxon>
        <taxon>Craniata</taxon>
        <taxon>Vertebrata</taxon>
        <taxon>Euteleostomi</taxon>
        <taxon>Archelosauria</taxon>
        <taxon>Archosauria</taxon>
        <taxon>Dinosauria</taxon>
        <taxon>Saurischia</taxon>
        <taxon>Theropoda</taxon>
        <taxon>Coelurosauria</taxon>
        <taxon>Aves</taxon>
        <taxon>Neognathae</taxon>
        <taxon>Neoaves</taxon>
        <taxon>Telluraves</taxon>
        <taxon>Australaves</taxon>
        <taxon>Passeriformes</taxon>
        <taxon>Passeroidea</taxon>
        <taxon>Passeridae</taxon>
        <taxon>Chloebia</taxon>
    </lineage>
</organism>
<feature type="domain" description="GIY-YIG" evidence="2">
    <location>
        <begin position="93"/>
        <end position="140"/>
    </location>
</feature>
<evidence type="ECO:0000259" key="2">
    <source>
        <dbReference type="PROSITE" id="PS50164"/>
    </source>
</evidence>
<gene>
    <name evidence="3" type="ORF">DV515_00019955</name>
</gene>
<evidence type="ECO:0000313" key="4">
    <source>
        <dbReference type="Proteomes" id="UP000276834"/>
    </source>
</evidence>
<dbReference type="PROSITE" id="PS50164">
    <property type="entry name" value="GIY_YIG"/>
    <property type="match status" value="1"/>
</dbReference>
<feature type="compositionally biased region" description="Low complexity" evidence="1">
    <location>
        <begin position="63"/>
        <end position="77"/>
    </location>
</feature>
<dbReference type="OrthoDB" id="24645at2759"/>
<name>A0A3L8Q3T6_CHLGU</name>
<dbReference type="InterPro" id="IPR000305">
    <property type="entry name" value="GIY-YIG_endonuc"/>
</dbReference>
<dbReference type="STRING" id="44316.ENSEGOP00005013461"/>
<feature type="non-terminal residue" evidence="3">
    <location>
        <position position="140"/>
    </location>
</feature>
<dbReference type="EMBL" id="QUSF01015553">
    <property type="protein sequence ID" value="RLV61858.1"/>
    <property type="molecule type" value="Genomic_DNA"/>
</dbReference>
<reference evidence="3 4" key="1">
    <citation type="journal article" date="2018" name="Proc. R. Soc. B">
        <title>A non-coding region near Follistatin controls head colour polymorphism in the Gouldian finch.</title>
        <authorList>
            <person name="Toomey M.B."/>
            <person name="Marques C.I."/>
            <person name="Andrade P."/>
            <person name="Araujo P.M."/>
            <person name="Sabatino S."/>
            <person name="Gazda M.A."/>
            <person name="Afonso S."/>
            <person name="Lopes R.J."/>
            <person name="Corbo J.C."/>
            <person name="Carneiro M."/>
        </authorList>
    </citation>
    <scope>NUCLEOTIDE SEQUENCE [LARGE SCALE GENOMIC DNA]</scope>
    <source>
        <strain evidence="3">Red01</strain>
        <tissue evidence="3">Muscle</tissue>
    </source>
</reference>
<proteinExistence type="predicted"/>
<feature type="region of interest" description="Disordered" evidence="1">
    <location>
        <begin position="110"/>
        <end position="140"/>
    </location>
</feature>
<dbReference type="Gene3D" id="3.40.1440.10">
    <property type="entry name" value="GIY-YIG endonuclease"/>
    <property type="match status" value="2"/>
</dbReference>
<evidence type="ECO:0000313" key="3">
    <source>
        <dbReference type="EMBL" id="RLV61858.1"/>
    </source>
</evidence>
<dbReference type="InterPro" id="IPR035901">
    <property type="entry name" value="GIY-YIG_endonuc_sf"/>
</dbReference>
<dbReference type="GO" id="GO:0033557">
    <property type="term" value="C:Slx1-Slx4 complex"/>
    <property type="evidence" value="ECO:0007669"/>
    <property type="project" value="TreeGrafter"/>
</dbReference>
<accession>A0A3L8Q3T6</accession>
<dbReference type="GO" id="GO:0000724">
    <property type="term" value="P:double-strand break repair via homologous recombination"/>
    <property type="evidence" value="ECO:0007669"/>
    <property type="project" value="TreeGrafter"/>
</dbReference>
<dbReference type="SUPFAM" id="SSF82771">
    <property type="entry name" value="GIY-YIG endonuclease"/>
    <property type="match status" value="2"/>
</dbReference>
<comment type="caution">
    <text evidence="3">The sequence shown here is derived from an EMBL/GenBank/DDBJ whole genome shotgun (WGS) entry which is preliminary data.</text>
</comment>
<dbReference type="AlphaFoldDB" id="A0A3L8Q3T6"/>
<dbReference type="GO" id="GO:0008821">
    <property type="term" value="F:crossover junction DNA endonuclease activity"/>
    <property type="evidence" value="ECO:0007669"/>
    <property type="project" value="TreeGrafter"/>
</dbReference>
<evidence type="ECO:0000256" key="1">
    <source>
        <dbReference type="SAM" id="MobiDB-lite"/>
    </source>
</evidence>
<sequence length="140" mass="15544">MQTELQISAIFKQAELQTAAIFKQAEVPRRAMRAVYLLRSRSGARPYVGFTADPRRRLRQHNAGSAAGGARRTSGRGPWRNYKPPPSLSRRKAMRAVYLLRSRSGARPYVGFTADPRRRLRQHNAGSAAGGARRTSGRGP</sequence>
<dbReference type="InterPro" id="IPR050381">
    <property type="entry name" value="SLX1_endonuclease"/>
</dbReference>
<dbReference type="GO" id="GO:0017108">
    <property type="term" value="F:5'-flap endonuclease activity"/>
    <property type="evidence" value="ECO:0007669"/>
    <property type="project" value="TreeGrafter"/>
</dbReference>
<keyword evidence="4" id="KW-1185">Reference proteome</keyword>
<protein>
    <recommendedName>
        <fullName evidence="2">GIY-YIG domain-containing protein</fullName>
    </recommendedName>
</protein>
<dbReference type="PANTHER" id="PTHR20208:SF10">
    <property type="entry name" value="STRUCTURE-SPECIFIC ENDONUCLEASE SUBUNIT SLX1"/>
    <property type="match status" value="1"/>
</dbReference>
<dbReference type="Proteomes" id="UP000276834">
    <property type="component" value="Unassembled WGS sequence"/>
</dbReference>